<evidence type="ECO:0000313" key="2">
    <source>
        <dbReference type="Proteomes" id="UP000294678"/>
    </source>
</evidence>
<protein>
    <recommendedName>
        <fullName evidence="3">Helix-turn-helix protein</fullName>
    </recommendedName>
</protein>
<keyword evidence="2" id="KW-1185">Reference proteome</keyword>
<organism evidence="1 2">
    <name type="scientific">Hypnocyclicus thermotrophus</name>
    <dbReference type="NCBI Taxonomy" id="1627895"/>
    <lineage>
        <taxon>Bacteria</taxon>
        <taxon>Fusobacteriati</taxon>
        <taxon>Fusobacteriota</taxon>
        <taxon>Fusobacteriia</taxon>
        <taxon>Fusobacteriales</taxon>
        <taxon>Fusobacteriaceae</taxon>
        <taxon>Hypnocyclicus</taxon>
    </lineage>
</organism>
<dbReference type="CDD" id="cd00093">
    <property type="entry name" value="HTH_XRE"/>
    <property type="match status" value="1"/>
</dbReference>
<dbReference type="EMBL" id="SOBG01000001">
    <property type="protein sequence ID" value="TDT72380.1"/>
    <property type="molecule type" value="Genomic_DNA"/>
</dbReference>
<evidence type="ECO:0008006" key="3">
    <source>
        <dbReference type="Google" id="ProtNLM"/>
    </source>
</evidence>
<dbReference type="Proteomes" id="UP000294678">
    <property type="component" value="Unassembled WGS sequence"/>
</dbReference>
<dbReference type="InterPro" id="IPR011990">
    <property type="entry name" value="TPR-like_helical_dom_sf"/>
</dbReference>
<proteinExistence type="predicted"/>
<gene>
    <name evidence="1" type="ORF">EV215_0181</name>
</gene>
<dbReference type="AlphaFoldDB" id="A0AA46E073"/>
<sequence length="419" mass="50121">MQVLSPVEKIVNLRKKYKISQKDLSKDNIARSYLAIIESQKKTISPRVAEILTQNFNKIFKERGIDKQITVSYLLEDEEEQFDKICNSLYQAVNSKNVYGVLKKIKSTTLKTTHSIYKILLFKKTADILFLLNDFEESYNLYDSILIDSLNPEINIDFEEILYNTLYINIIFNNFNRNIDLENQFFSYIQSLENYKEKIFYLLGISHKNLNTINYALRYFEELEKIETDTEKIFELKLLLAECYELEKYFDKANSIYRGLLLKYKSIYKKSIVNLKLLILSKQMNDIQKASLYIRKLKSFLKELNTSRNNDKLISEIEFEFIEISKILPNKKMALKSIKNILQNQLASTEKKYLSIKSAFYFLDKNDIIFVNLIEEFYFKLMKTKPRHDIGFLFINYYIENEFFDLRDRFLRKIKMYIF</sequence>
<comment type="caution">
    <text evidence="1">The sequence shown here is derived from an EMBL/GenBank/DDBJ whole genome shotgun (WGS) entry which is preliminary data.</text>
</comment>
<dbReference type="RefSeq" id="WP_134111984.1">
    <property type="nucleotide sequence ID" value="NZ_SOBG01000001.1"/>
</dbReference>
<reference evidence="1 2" key="1">
    <citation type="submission" date="2019-03" db="EMBL/GenBank/DDBJ databases">
        <title>Genomic Encyclopedia of Type Strains, Phase IV (KMG-IV): sequencing the most valuable type-strain genomes for metagenomic binning, comparative biology and taxonomic classification.</title>
        <authorList>
            <person name="Goeker M."/>
        </authorList>
    </citation>
    <scope>NUCLEOTIDE SEQUENCE [LARGE SCALE GENOMIC DNA]</scope>
    <source>
        <strain evidence="1 2">DSM 100055</strain>
    </source>
</reference>
<dbReference type="InterPro" id="IPR001387">
    <property type="entry name" value="Cro/C1-type_HTH"/>
</dbReference>
<evidence type="ECO:0000313" key="1">
    <source>
        <dbReference type="EMBL" id="TDT72380.1"/>
    </source>
</evidence>
<accession>A0AA46E073</accession>
<name>A0AA46E073_9FUSO</name>
<dbReference type="Gene3D" id="1.25.40.10">
    <property type="entry name" value="Tetratricopeptide repeat domain"/>
    <property type="match status" value="1"/>
</dbReference>